<protein>
    <submittedName>
        <fullName evidence="4">Glycosyl transferase, family 2</fullName>
    </submittedName>
</protein>
<dbReference type="PANTHER" id="PTHR10859">
    <property type="entry name" value="GLYCOSYL TRANSFERASE"/>
    <property type="match status" value="1"/>
</dbReference>
<gene>
    <name evidence="4" type="ORF">MNBD_BACTEROID03-1787</name>
</gene>
<dbReference type="Gene3D" id="3.90.550.10">
    <property type="entry name" value="Spore Coat Polysaccharide Biosynthesis Protein SpsA, Chain A"/>
    <property type="match status" value="1"/>
</dbReference>
<feature type="transmembrane region" description="Helical" evidence="1">
    <location>
        <begin position="228"/>
        <end position="246"/>
    </location>
</feature>
<organism evidence="4">
    <name type="scientific">hydrothermal vent metagenome</name>
    <dbReference type="NCBI Taxonomy" id="652676"/>
    <lineage>
        <taxon>unclassified sequences</taxon>
        <taxon>metagenomes</taxon>
        <taxon>ecological metagenomes</taxon>
    </lineage>
</organism>
<dbReference type="Pfam" id="PF09835">
    <property type="entry name" value="DUF2062"/>
    <property type="match status" value="1"/>
</dbReference>
<dbReference type="GO" id="GO:0006487">
    <property type="term" value="P:protein N-linked glycosylation"/>
    <property type="evidence" value="ECO:0007669"/>
    <property type="project" value="TreeGrafter"/>
</dbReference>
<evidence type="ECO:0000256" key="1">
    <source>
        <dbReference type="SAM" id="Phobius"/>
    </source>
</evidence>
<dbReference type="InterPro" id="IPR029044">
    <property type="entry name" value="Nucleotide-diphossugar_trans"/>
</dbReference>
<keyword evidence="4" id="KW-0808">Transferase</keyword>
<accession>A0A3B0TWP7</accession>
<dbReference type="PANTHER" id="PTHR10859:SF91">
    <property type="entry name" value="DOLICHYL-PHOSPHATE BETA-GLUCOSYLTRANSFERASE"/>
    <property type="match status" value="1"/>
</dbReference>
<dbReference type="Pfam" id="PF00535">
    <property type="entry name" value="Glycos_transf_2"/>
    <property type="match status" value="1"/>
</dbReference>
<dbReference type="SUPFAM" id="SSF53448">
    <property type="entry name" value="Nucleotide-diphospho-sugar transferases"/>
    <property type="match status" value="1"/>
</dbReference>
<feature type="domain" description="DUF2062" evidence="3">
    <location>
        <begin position="263"/>
        <end position="396"/>
    </location>
</feature>
<keyword evidence="1" id="KW-0812">Transmembrane</keyword>
<reference evidence="4" key="1">
    <citation type="submission" date="2018-06" db="EMBL/GenBank/DDBJ databases">
        <authorList>
            <person name="Zhirakovskaya E."/>
        </authorList>
    </citation>
    <scope>NUCLEOTIDE SEQUENCE</scope>
</reference>
<feature type="domain" description="Glycosyltransferase 2-like" evidence="2">
    <location>
        <begin position="20"/>
        <end position="179"/>
    </location>
</feature>
<proteinExistence type="predicted"/>
<dbReference type="InterPro" id="IPR001173">
    <property type="entry name" value="Glyco_trans_2-like"/>
</dbReference>
<sequence length="402" mass="45809">MLLPATTLSTSKIMTQRKCCVIIPTYNNHTTLKKILDGVLAYTQDVILINDGSTDTTAEILKEYGQIVQVHLDKNQGKGNALRIGFKKALELGFAFAITLDSDGQHFPEDITAFMEALENEGPENVLLIGARNMGHEDIPKKSSFGNKFSNFWFWVETGKWLKDTQCGYRLYPLEALKDVKFRTPKFEFEIEVIVRAAWLGIDVKNIPVKVHYDKTERVSHFRPFIDFTRISILNTWLVIVALFVIKPRDLYRRFKKKGLKRFFYEDFLHGSDSPRKKALSIALGVFIGLCPLWGFHSIIVIFLAILMKLNKVIAFAFSNISLPPFIPFVLYASSKVGQFILGEHYSYTMKEMTENFEVFSHLKTYIVGSLTLSTFSALALGLLSYAFFSAFDRKKTIIDNG</sequence>
<dbReference type="GO" id="GO:0016740">
    <property type="term" value="F:transferase activity"/>
    <property type="evidence" value="ECO:0007669"/>
    <property type="project" value="UniProtKB-KW"/>
</dbReference>
<dbReference type="InterPro" id="IPR018639">
    <property type="entry name" value="DUF2062"/>
</dbReference>
<keyword evidence="1" id="KW-1133">Transmembrane helix</keyword>
<feature type="transmembrane region" description="Helical" evidence="1">
    <location>
        <begin position="279"/>
        <end position="306"/>
    </location>
</feature>
<evidence type="ECO:0000313" key="4">
    <source>
        <dbReference type="EMBL" id="VAW12954.1"/>
    </source>
</evidence>
<evidence type="ECO:0000259" key="3">
    <source>
        <dbReference type="Pfam" id="PF09835"/>
    </source>
</evidence>
<keyword evidence="1" id="KW-0472">Membrane</keyword>
<evidence type="ECO:0000259" key="2">
    <source>
        <dbReference type="Pfam" id="PF00535"/>
    </source>
</evidence>
<dbReference type="EMBL" id="UOEL01000097">
    <property type="protein sequence ID" value="VAW12954.1"/>
    <property type="molecule type" value="Genomic_DNA"/>
</dbReference>
<name>A0A3B0TWP7_9ZZZZ</name>
<dbReference type="CDD" id="cd04179">
    <property type="entry name" value="DPM_DPG-synthase_like"/>
    <property type="match status" value="1"/>
</dbReference>
<dbReference type="AlphaFoldDB" id="A0A3B0TWP7"/>
<feature type="transmembrane region" description="Helical" evidence="1">
    <location>
        <begin position="366"/>
        <end position="389"/>
    </location>
</feature>